<accession>A0AAW1VRM0</accession>
<sequence>MELGAGVVDRARARRTAAVAEWLRAGRDDREMEMRAGRRGRARREFSREAAMVRCSGDYVKVRTGCGLCVAGLVAAVELEMGDLELSWWLGSEQKPCLLIWLSGDRNGHGYRCLMINGYEL</sequence>
<protein>
    <submittedName>
        <fullName evidence="1">Uncharacterized protein</fullName>
    </submittedName>
</protein>
<dbReference type="Proteomes" id="UP001457282">
    <property type="component" value="Unassembled WGS sequence"/>
</dbReference>
<dbReference type="EMBL" id="JBEDUW010000007">
    <property type="protein sequence ID" value="KAK9910139.1"/>
    <property type="molecule type" value="Genomic_DNA"/>
</dbReference>
<comment type="caution">
    <text evidence="1">The sequence shown here is derived from an EMBL/GenBank/DDBJ whole genome shotgun (WGS) entry which is preliminary data.</text>
</comment>
<gene>
    <name evidence="1" type="ORF">M0R45_034114</name>
</gene>
<evidence type="ECO:0000313" key="1">
    <source>
        <dbReference type="EMBL" id="KAK9910139.1"/>
    </source>
</evidence>
<dbReference type="AlphaFoldDB" id="A0AAW1VRM0"/>
<evidence type="ECO:0000313" key="2">
    <source>
        <dbReference type="Proteomes" id="UP001457282"/>
    </source>
</evidence>
<proteinExistence type="predicted"/>
<name>A0AAW1VRM0_RUBAR</name>
<reference evidence="1 2" key="1">
    <citation type="journal article" date="2023" name="G3 (Bethesda)">
        <title>A chromosome-length genome assembly and annotation of blackberry (Rubus argutus, cv. 'Hillquist').</title>
        <authorList>
            <person name="Bruna T."/>
            <person name="Aryal R."/>
            <person name="Dudchenko O."/>
            <person name="Sargent D.J."/>
            <person name="Mead D."/>
            <person name="Buti M."/>
            <person name="Cavallini A."/>
            <person name="Hytonen T."/>
            <person name="Andres J."/>
            <person name="Pham M."/>
            <person name="Weisz D."/>
            <person name="Mascagni F."/>
            <person name="Usai G."/>
            <person name="Natali L."/>
            <person name="Bassil N."/>
            <person name="Fernandez G.E."/>
            <person name="Lomsadze A."/>
            <person name="Armour M."/>
            <person name="Olukolu B."/>
            <person name="Poorten T."/>
            <person name="Britton C."/>
            <person name="Davik J."/>
            <person name="Ashrafi H."/>
            <person name="Aiden E.L."/>
            <person name="Borodovsky M."/>
            <person name="Worthington M."/>
        </authorList>
    </citation>
    <scope>NUCLEOTIDE SEQUENCE [LARGE SCALE GENOMIC DNA]</scope>
    <source>
        <strain evidence="1">PI 553951</strain>
    </source>
</reference>
<keyword evidence="2" id="KW-1185">Reference proteome</keyword>
<organism evidence="1 2">
    <name type="scientific">Rubus argutus</name>
    <name type="common">Southern blackberry</name>
    <dbReference type="NCBI Taxonomy" id="59490"/>
    <lineage>
        <taxon>Eukaryota</taxon>
        <taxon>Viridiplantae</taxon>
        <taxon>Streptophyta</taxon>
        <taxon>Embryophyta</taxon>
        <taxon>Tracheophyta</taxon>
        <taxon>Spermatophyta</taxon>
        <taxon>Magnoliopsida</taxon>
        <taxon>eudicotyledons</taxon>
        <taxon>Gunneridae</taxon>
        <taxon>Pentapetalae</taxon>
        <taxon>rosids</taxon>
        <taxon>fabids</taxon>
        <taxon>Rosales</taxon>
        <taxon>Rosaceae</taxon>
        <taxon>Rosoideae</taxon>
        <taxon>Rosoideae incertae sedis</taxon>
        <taxon>Rubus</taxon>
    </lineage>
</organism>